<dbReference type="EMBL" id="BPVZ01000003">
    <property type="protein sequence ID" value="GKU89317.1"/>
    <property type="molecule type" value="Genomic_DNA"/>
</dbReference>
<keyword evidence="1" id="KW-0064">Aspartyl protease</keyword>
<dbReference type="PANTHER" id="PTHR11439">
    <property type="entry name" value="GAG-POL-RELATED RETROTRANSPOSON"/>
    <property type="match status" value="1"/>
</dbReference>
<evidence type="ECO:0000259" key="3">
    <source>
        <dbReference type="PROSITE" id="PS50994"/>
    </source>
</evidence>
<evidence type="ECO:0000313" key="5">
    <source>
        <dbReference type="Proteomes" id="UP001054252"/>
    </source>
</evidence>
<dbReference type="PANTHER" id="PTHR11439:SF517">
    <property type="entry name" value="CYSTEINE-RICH RLK (RECEPTOR-LIKE PROTEIN KINASE) 8"/>
    <property type="match status" value="1"/>
</dbReference>
<dbReference type="InterPro" id="IPR036397">
    <property type="entry name" value="RNaseH_sf"/>
</dbReference>
<dbReference type="GO" id="GO:0015074">
    <property type="term" value="P:DNA integration"/>
    <property type="evidence" value="ECO:0007669"/>
    <property type="project" value="InterPro"/>
</dbReference>
<gene>
    <name evidence="4" type="ORF">SLEP1_g3470</name>
</gene>
<dbReference type="InterPro" id="IPR012337">
    <property type="entry name" value="RNaseH-like_sf"/>
</dbReference>
<dbReference type="InterPro" id="IPR054722">
    <property type="entry name" value="PolX-like_BBD"/>
</dbReference>
<dbReference type="Gene3D" id="3.30.420.10">
    <property type="entry name" value="Ribonuclease H-like superfamily/Ribonuclease H"/>
    <property type="match status" value="1"/>
</dbReference>
<dbReference type="Proteomes" id="UP001054252">
    <property type="component" value="Unassembled WGS sequence"/>
</dbReference>
<proteinExistence type="predicted"/>
<organism evidence="4 5">
    <name type="scientific">Rubroshorea leprosula</name>
    <dbReference type="NCBI Taxonomy" id="152421"/>
    <lineage>
        <taxon>Eukaryota</taxon>
        <taxon>Viridiplantae</taxon>
        <taxon>Streptophyta</taxon>
        <taxon>Embryophyta</taxon>
        <taxon>Tracheophyta</taxon>
        <taxon>Spermatophyta</taxon>
        <taxon>Magnoliopsida</taxon>
        <taxon>eudicotyledons</taxon>
        <taxon>Gunneridae</taxon>
        <taxon>Pentapetalae</taxon>
        <taxon>rosids</taxon>
        <taxon>malvids</taxon>
        <taxon>Malvales</taxon>
        <taxon>Dipterocarpaceae</taxon>
        <taxon>Rubroshorea</taxon>
    </lineage>
</organism>
<accession>A0AAV5HKH9</accession>
<name>A0AAV5HKH9_9ROSI</name>
<comment type="caution">
    <text evidence="4">The sequence shown here is derived from an EMBL/GenBank/DDBJ whole genome shotgun (WGS) entry which is preliminary data.</text>
</comment>
<dbReference type="PROSITE" id="PS50994">
    <property type="entry name" value="INTEGRASE"/>
    <property type="match status" value="1"/>
</dbReference>
<dbReference type="CDD" id="cd09272">
    <property type="entry name" value="RNase_HI_RT_Ty1"/>
    <property type="match status" value="1"/>
</dbReference>
<feature type="domain" description="Integrase catalytic" evidence="3">
    <location>
        <begin position="222"/>
        <end position="400"/>
    </location>
</feature>
<dbReference type="SUPFAM" id="SSF56672">
    <property type="entry name" value="DNA/RNA polymerases"/>
    <property type="match status" value="1"/>
</dbReference>
<protein>
    <recommendedName>
        <fullName evidence="3">Integrase catalytic domain-containing protein</fullName>
    </recommendedName>
</protein>
<keyword evidence="1" id="KW-0645">Protease</keyword>
<dbReference type="InterPro" id="IPR013103">
    <property type="entry name" value="RVT_2"/>
</dbReference>
<evidence type="ECO:0000256" key="1">
    <source>
        <dbReference type="ARBA" id="ARBA00022750"/>
    </source>
</evidence>
<dbReference type="GO" id="GO:0004190">
    <property type="term" value="F:aspartic-type endopeptidase activity"/>
    <property type="evidence" value="ECO:0007669"/>
    <property type="project" value="UniProtKB-KW"/>
</dbReference>
<keyword evidence="1" id="KW-0378">Hydrolase</keyword>
<dbReference type="InterPro" id="IPR043502">
    <property type="entry name" value="DNA/RNA_pol_sf"/>
</dbReference>
<dbReference type="InterPro" id="IPR001584">
    <property type="entry name" value="Integrase_cat-core"/>
</dbReference>
<dbReference type="SUPFAM" id="SSF53098">
    <property type="entry name" value="Ribonuclease H-like"/>
    <property type="match status" value="1"/>
</dbReference>
<keyword evidence="5" id="KW-1185">Reference proteome</keyword>
<dbReference type="Pfam" id="PF07727">
    <property type="entry name" value="RVT_2"/>
    <property type="match status" value="1"/>
</dbReference>
<dbReference type="Pfam" id="PF14223">
    <property type="entry name" value="Retrotran_gag_2"/>
    <property type="match status" value="1"/>
</dbReference>
<dbReference type="AlphaFoldDB" id="A0AAV5HKH9"/>
<dbReference type="Pfam" id="PF22936">
    <property type="entry name" value="Pol_BBD"/>
    <property type="match status" value="1"/>
</dbReference>
<reference evidence="4 5" key="1">
    <citation type="journal article" date="2021" name="Commun. Biol.">
        <title>The genome of Shorea leprosula (Dipterocarpaceae) highlights the ecological relevance of drought in aseasonal tropical rainforests.</title>
        <authorList>
            <person name="Ng K.K.S."/>
            <person name="Kobayashi M.J."/>
            <person name="Fawcett J.A."/>
            <person name="Hatakeyama M."/>
            <person name="Paape T."/>
            <person name="Ng C.H."/>
            <person name="Ang C.C."/>
            <person name="Tnah L.H."/>
            <person name="Lee C.T."/>
            <person name="Nishiyama T."/>
            <person name="Sese J."/>
            <person name="O'Brien M.J."/>
            <person name="Copetti D."/>
            <person name="Mohd Noor M.I."/>
            <person name="Ong R.C."/>
            <person name="Putra M."/>
            <person name="Sireger I.Z."/>
            <person name="Indrioko S."/>
            <person name="Kosugi Y."/>
            <person name="Izuno A."/>
            <person name="Isagi Y."/>
            <person name="Lee S.L."/>
            <person name="Shimizu K.K."/>
        </authorList>
    </citation>
    <scope>NUCLEOTIDE SEQUENCE [LARGE SCALE GENOMIC DNA]</scope>
    <source>
        <strain evidence="4">214</strain>
    </source>
</reference>
<dbReference type="GO" id="GO:0003676">
    <property type="term" value="F:nucleic acid binding"/>
    <property type="evidence" value="ECO:0007669"/>
    <property type="project" value="InterPro"/>
</dbReference>
<evidence type="ECO:0000256" key="2">
    <source>
        <dbReference type="SAM" id="MobiDB-lite"/>
    </source>
</evidence>
<sequence length="712" mass="81928">MAFENYVQPSIPRFDGHHYDHWSMLMENFFQSKKYWTIVEAKVPKPEIGANDAQRAEIEKEKFKDLKAKNYLFQAIDWAILETILNKSNSKNIWDSMKKKYQGNERAKRQQHQALRADFKTTVNSRAVGRGKENWKGKPRSGKPRSDRLEESSSIGIQKRWQNRNYQATDNRSKSAGKANIECFRCHKYDHYRSECSVNLNRGESFNFVEHNEKNDDSSLFMVCHPKEVNKKNVWYLDISCSNHMCRDKSTFSDLDESCQDKVKFGNNSTIAVKGRGKTKLEALAAFKNFKALVENEVGKSVKVLRTNHGGEFNSKEFADFCESNSIKRQLTAAYTPQHNGVCERRNCTIMNMVRSLMSKSGLPKEFWLEVINWSVHILNRSPTSPLPDLTLEEAWSGRRPAVDYFRIFGCIAYAHVPDQKRNCDPLTYKEAVKEEKWQKAMAKEIGSIERNQTWELIDLLEGHKIIGVKWIYKTKLKENGMIDKFKARLVARGYKQEFGIDYQEVFAPVARMDTIRLVIALAAQNSWPIYQLDVTSAFVHGNLQEQEVLDRFQMKNYNYVTTLVDKGVKLVKDPGGRSVDSKLYKQTVGSLMYLTATRPDIMHGVSLISRYMEHLKELHLQTAKRILKYLCETVDFGLFYKKGDQTNLAGFTDSDYAGDLDDRKSTSRFVFMLGSGAISWSLKKQPIVTLSTTEAEYVAATSCACQAIWLS</sequence>
<feature type="region of interest" description="Disordered" evidence="2">
    <location>
        <begin position="126"/>
        <end position="154"/>
    </location>
</feature>
<evidence type="ECO:0000313" key="4">
    <source>
        <dbReference type="EMBL" id="GKU89317.1"/>
    </source>
</evidence>